<dbReference type="PANTHER" id="PTHR43163:SF6">
    <property type="entry name" value="DIPEPTIDE TRANSPORT SYSTEM PERMEASE PROTEIN DPPB-RELATED"/>
    <property type="match status" value="1"/>
</dbReference>
<dbReference type="Gene3D" id="1.10.3720.10">
    <property type="entry name" value="MetI-like"/>
    <property type="match status" value="1"/>
</dbReference>
<dbReference type="AlphaFoldDB" id="A0A094R3X4"/>
<keyword evidence="6 7" id="KW-0472">Membrane</keyword>
<feature type="transmembrane region" description="Helical" evidence="7">
    <location>
        <begin position="278"/>
        <end position="299"/>
    </location>
</feature>
<feature type="transmembrane region" description="Helical" evidence="7">
    <location>
        <begin position="102"/>
        <end position="125"/>
    </location>
</feature>
<keyword evidence="5 7" id="KW-1133">Transmembrane helix</keyword>
<dbReference type="PROSITE" id="PS50928">
    <property type="entry name" value="ABC_TM1"/>
    <property type="match status" value="1"/>
</dbReference>
<dbReference type="InterPro" id="IPR035906">
    <property type="entry name" value="MetI-like_sf"/>
</dbReference>
<feature type="transmembrane region" description="Helical" evidence="7">
    <location>
        <begin position="184"/>
        <end position="203"/>
    </location>
</feature>
<dbReference type="PANTHER" id="PTHR43163">
    <property type="entry name" value="DIPEPTIDE TRANSPORT SYSTEM PERMEASE PROTEIN DPPB-RELATED"/>
    <property type="match status" value="1"/>
</dbReference>
<keyword evidence="3" id="KW-1003">Cell membrane</keyword>
<evidence type="ECO:0000256" key="7">
    <source>
        <dbReference type="SAM" id="Phobius"/>
    </source>
</evidence>
<name>A0A094R3X4_9ZZZZ</name>
<dbReference type="CDD" id="cd06261">
    <property type="entry name" value="TM_PBP2"/>
    <property type="match status" value="1"/>
</dbReference>
<protein>
    <recommendedName>
        <fullName evidence="8">ABC transmembrane type-1 domain-containing protein</fullName>
    </recommendedName>
</protein>
<evidence type="ECO:0000256" key="1">
    <source>
        <dbReference type="ARBA" id="ARBA00004651"/>
    </source>
</evidence>
<evidence type="ECO:0000259" key="8">
    <source>
        <dbReference type="PROSITE" id="PS50928"/>
    </source>
</evidence>
<evidence type="ECO:0000256" key="4">
    <source>
        <dbReference type="ARBA" id="ARBA00022692"/>
    </source>
</evidence>
<dbReference type="Pfam" id="PF19300">
    <property type="entry name" value="BPD_transp_1_N"/>
    <property type="match status" value="1"/>
</dbReference>
<keyword evidence="4 7" id="KW-0812">Transmembrane</keyword>
<gene>
    <name evidence="9" type="ORF">GM51_0795</name>
</gene>
<organism evidence="9">
    <name type="scientific">freshwater metagenome</name>
    <dbReference type="NCBI Taxonomy" id="449393"/>
    <lineage>
        <taxon>unclassified sequences</taxon>
        <taxon>metagenomes</taxon>
        <taxon>ecological metagenomes</taxon>
    </lineage>
</organism>
<evidence type="ECO:0000256" key="6">
    <source>
        <dbReference type="ARBA" id="ARBA00023136"/>
    </source>
</evidence>
<feature type="domain" description="ABC transmembrane type-1" evidence="8">
    <location>
        <begin position="98"/>
        <end position="300"/>
    </location>
</feature>
<feature type="transmembrane region" description="Helical" evidence="7">
    <location>
        <begin position="242"/>
        <end position="266"/>
    </location>
</feature>
<evidence type="ECO:0000256" key="5">
    <source>
        <dbReference type="ARBA" id="ARBA00022989"/>
    </source>
</evidence>
<dbReference type="GO" id="GO:0055085">
    <property type="term" value="P:transmembrane transport"/>
    <property type="evidence" value="ECO:0007669"/>
    <property type="project" value="InterPro"/>
</dbReference>
<dbReference type="InterPro" id="IPR045621">
    <property type="entry name" value="BPD_transp_1_N"/>
</dbReference>
<feature type="transmembrane region" description="Helical" evidence="7">
    <location>
        <begin position="137"/>
        <end position="164"/>
    </location>
</feature>
<comment type="caution">
    <text evidence="9">The sequence shown here is derived from an EMBL/GenBank/DDBJ whole genome shotgun (WGS) entry which is preliminary data.</text>
</comment>
<evidence type="ECO:0000256" key="3">
    <source>
        <dbReference type="ARBA" id="ARBA00022475"/>
    </source>
</evidence>
<dbReference type="InterPro" id="IPR000515">
    <property type="entry name" value="MetI-like"/>
</dbReference>
<dbReference type="GO" id="GO:0005886">
    <property type="term" value="C:plasma membrane"/>
    <property type="evidence" value="ECO:0007669"/>
    <property type="project" value="UniProtKB-SubCell"/>
</dbReference>
<dbReference type="EMBL" id="JNSL01000002">
    <property type="protein sequence ID" value="KGA21721.1"/>
    <property type="molecule type" value="Genomic_DNA"/>
</dbReference>
<evidence type="ECO:0000256" key="2">
    <source>
        <dbReference type="ARBA" id="ARBA00022448"/>
    </source>
</evidence>
<keyword evidence="2" id="KW-0813">Transport</keyword>
<feature type="transmembrane region" description="Helical" evidence="7">
    <location>
        <begin position="12"/>
        <end position="32"/>
    </location>
</feature>
<dbReference type="SUPFAM" id="SSF161098">
    <property type="entry name" value="MetI-like"/>
    <property type="match status" value="1"/>
</dbReference>
<sequence>METIRMIFKRIVLLSTVVVIATFLLSLLMRLLPGDPAAVLVPNAPEELRALIREETGLSKGIFGYYWQWLSGMLQGDFGKYYLNGGYRPVSEVLKKCLPPSLFLILYAQIVALTLAIPLGLISAYKENSRFDRITSSVLFTAVSIPAFASGIILSLIFAVQLGWVDPIGYESPFGNPVEHFKLMILPVTSLAIGLTSSYTRLLRTDVIATLKEDYVTMAASKGISNKRVLWKHVFRPSSTTLLTSAALNMGGLIGGTIIVEIIFVIPGIGYEIAYSIGARQIVAMQTLIALVSFAYVFFNSTVDLITNITDPRTRERRV</sequence>
<comment type="subcellular location">
    <subcellularLocation>
        <location evidence="1">Cell membrane</location>
        <topology evidence="1">Multi-pass membrane protein</topology>
    </subcellularLocation>
</comment>
<accession>A0A094R3X4</accession>
<dbReference type="Pfam" id="PF00528">
    <property type="entry name" value="BPD_transp_1"/>
    <property type="match status" value="1"/>
</dbReference>
<reference evidence="9" key="1">
    <citation type="submission" date="2014-06" db="EMBL/GenBank/DDBJ databases">
        <title>Key roles for freshwater Actinobacteria revealed by deep metagenomic sequencing.</title>
        <authorList>
            <person name="Ghai R."/>
            <person name="Mizuno C.M."/>
            <person name="Picazo A."/>
            <person name="Camacho A."/>
            <person name="Rodriguez-Valera F."/>
        </authorList>
    </citation>
    <scope>NUCLEOTIDE SEQUENCE</scope>
</reference>
<evidence type="ECO:0000313" key="9">
    <source>
        <dbReference type="EMBL" id="KGA21721.1"/>
    </source>
</evidence>
<proteinExistence type="predicted"/>